<dbReference type="InterPro" id="IPR032857">
    <property type="entry name" value="ALKBH4"/>
</dbReference>
<feature type="region of interest" description="Disordered" evidence="1">
    <location>
        <begin position="261"/>
        <end position="291"/>
    </location>
</feature>
<proteinExistence type="predicted"/>
<dbReference type="RefSeq" id="XP_069204063.1">
    <property type="nucleotide sequence ID" value="XM_069340596.1"/>
</dbReference>
<dbReference type="SUPFAM" id="SSF51197">
    <property type="entry name" value="Clavaminate synthase-like"/>
    <property type="match status" value="1"/>
</dbReference>
<dbReference type="GeneID" id="95975109"/>
<dbReference type="PANTHER" id="PTHR12463:SF1">
    <property type="entry name" value="2-OXOGLUTARATE AND FE-DEPENDENT OXYGENASE FAMILY PROTEIN"/>
    <property type="match status" value="1"/>
</dbReference>
<comment type="caution">
    <text evidence="3">The sequence shown here is derived from an EMBL/GenBank/DDBJ whole genome shotgun (WGS) entry which is preliminary data.</text>
</comment>
<dbReference type="InterPro" id="IPR037151">
    <property type="entry name" value="AlkB-like_sf"/>
</dbReference>
<dbReference type="PROSITE" id="PS51471">
    <property type="entry name" value="FE2OG_OXY"/>
    <property type="match status" value="1"/>
</dbReference>
<evidence type="ECO:0000313" key="3">
    <source>
        <dbReference type="EMBL" id="KAL1311214.1"/>
    </source>
</evidence>
<evidence type="ECO:0000313" key="4">
    <source>
        <dbReference type="Proteomes" id="UP001562354"/>
    </source>
</evidence>
<dbReference type="InterPro" id="IPR005123">
    <property type="entry name" value="Oxoglu/Fe-dep_dioxygenase_dom"/>
</dbReference>
<dbReference type="InterPro" id="IPR027450">
    <property type="entry name" value="AlkB-like"/>
</dbReference>
<dbReference type="Proteomes" id="UP001562354">
    <property type="component" value="Unassembled WGS sequence"/>
</dbReference>
<reference evidence="3 4" key="1">
    <citation type="submission" date="2024-07" db="EMBL/GenBank/DDBJ databases">
        <title>Draft sequence of the Neodothiora populina.</title>
        <authorList>
            <person name="Drown D.D."/>
            <person name="Schuette U.S."/>
            <person name="Buechlein A.B."/>
            <person name="Rusch D.R."/>
            <person name="Winton L.W."/>
            <person name="Adams G.A."/>
        </authorList>
    </citation>
    <scope>NUCLEOTIDE SEQUENCE [LARGE SCALE GENOMIC DNA]</scope>
    <source>
        <strain evidence="3 4">CPC 39397</strain>
    </source>
</reference>
<dbReference type="Pfam" id="PF13532">
    <property type="entry name" value="2OG-FeII_Oxy_2"/>
    <property type="match status" value="1"/>
</dbReference>
<dbReference type="PANTHER" id="PTHR12463">
    <property type="entry name" value="OXYGENASE-RELATED"/>
    <property type="match status" value="1"/>
</dbReference>
<dbReference type="Gene3D" id="2.60.120.590">
    <property type="entry name" value="Alpha-ketoglutarate-dependent dioxygenase AlkB-like"/>
    <property type="match status" value="1"/>
</dbReference>
<evidence type="ECO:0000259" key="2">
    <source>
        <dbReference type="PROSITE" id="PS51471"/>
    </source>
</evidence>
<name>A0ABR3PPW3_9PEZI</name>
<feature type="domain" description="Fe2OG dioxygenase" evidence="2">
    <location>
        <begin position="210"/>
        <end position="355"/>
    </location>
</feature>
<gene>
    <name evidence="3" type="ORF">AAFC00_001406</name>
</gene>
<accession>A0ABR3PPW3</accession>
<evidence type="ECO:0000256" key="1">
    <source>
        <dbReference type="SAM" id="MobiDB-lite"/>
    </source>
</evidence>
<protein>
    <recommendedName>
        <fullName evidence="2">Fe2OG dioxygenase domain-containing protein</fullName>
    </recommendedName>
</protein>
<dbReference type="EMBL" id="JBFMKM010000003">
    <property type="protein sequence ID" value="KAL1311214.1"/>
    <property type="molecule type" value="Genomic_DNA"/>
</dbReference>
<organism evidence="3 4">
    <name type="scientific">Neodothiora populina</name>
    <dbReference type="NCBI Taxonomy" id="2781224"/>
    <lineage>
        <taxon>Eukaryota</taxon>
        <taxon>Fungi</taxon>
        <taxon>Dikarya</taxon>
        <taxon>Ascomycota</taxon>
        <taxon>Pezizomycotina</taxon>
        <taxon>Dothideomycetes</taxon>
        <taxon>Dothideomycetidae</taxon>
        <taxon>Dothideales</taxon>
        <taxon>Dothioraceae</taxon>
        <taxon>Neodothiora</taxon>
    </lineage>
</organism>
<sequence length="383" mass="42552">MRVQDARTKSLLTISTMERTPVDELIAAPLQSEWVWLLNAGNMEARARTGIARIENLPGSPVHVVELLGKPYALIHYASPAKAVAAMEVGAQGALLEFAVPAAVERVLEGLKPSHPAPSISTTEPKIHTFPNGLQIIYDFLTPEEEVEMIREYHSTVQACDGGTLKRGALHFGPHFDYTTFATSTSAHTPPPTYLTQLLDRLPAQDIRDIPDQFTIQYYPPGTGIPPHVDTHSAFEESLYSLSFGADVPMQFRQCGAKEARRMRLPKRSLGDKESSTPPPSPSSQRDASPLPFQEKADADAEEWELVLPPRSLLIMKGASRYGYTHGIKGRRFDQEGTSIVPRRDRYSVTMRRVKPADEVRCDCAFPHVCDWRIRLEREGSAA</sequence>
<keyword evidence="4" id="KW-1185">Reference proteome</keyword>